<dbReference type="GeneTree" id="ENSGT00930000152707"/>
<feature type="signal peptide" evidence="2">
    <location>
        <begin position="1"/>
        <end position="20"/>
    </location>
</feature>
<dbReference type="Pfam" id="PF07686">
    <property type="entry name" value="V-set"/>
    <property type="match status" value="1"/>
</dbReference>
<keyword evidence="1" id="KW-0812">Transmembrane</keyword>
<dbReference type="InterPro" id="IPR007110">
    <property type="entry name" value="Ig-like_dom"/>
</dbReference>
<evidence type="ECO:0000256" key="1">
    <source>
        <dbReference type="SAM" id="Phobius"/>
    </source>
</evidence>
<sequence>MIFLIYPALLIMISGSVIIAQKLDTNNCTIEEKDEIRIELCAKLEVIGVQGEDVILPCWFNHSKGNTIEDLHLVLYKTDLLPESIIFNSATNFTAVGFKGRIESLGIPGEGNGSVRIRYLKMEDQGMYEFRFEWKKSNGNKDGFSVRKEKEVNLRVDVRPQILNFGRSFVNSGTSWRLFCEAKAKPRPNITWWNPRGLLLNESQVLIEQDDPNKVQIIISTLNITNNEREWRYWCLAQNKHGTAHQRIDFCKKPVHGVSWPIVAWSTSLCLVLLVLAVGLSLYIKNWKRNEGTQDHTVIKNSQESDQSDENMYTAMPNTFSISDDELYENI</sequence>
<dbReference type="Pfam" id="PF07679">
    <property type="entry name" value="I-set"/>
    <property type="match status" value="1"/>
</dbReference>
<dbReference type="Ensembl" id="ENSEBUT00000019218.1">
    <property type="protein sequence ID" value="ENSEBUP00000018642.1"/>
    <property type="gene ID" value="ENSEBUG00000011640.1"/>
</dbReference>
<dbReference type="InterPro" id="IPR042836">
    <property type="entry name" value="SIG15"/>
</dbReference>
<dbReference type="Gene3D" id="2.60.40.10">
    <property type="entry name" value="Immunoglobulins"/>
    <property type="match status" value="2"/>
</dbReference>
<reference evidence="4" key="2">
    <citation type="submission" date="2025-09" db="UniProtKB">
        <authorList>
            <consortium name="Ensembl"/>
        </authorList>
    </citation>
    <scope>IDENTIFICATION</scope>
</reference>
<dbReference type="SUPFAM" id="SSF48726">
    <property type="entry name" value="Immunoglobulin"/>
    <property type="match status" value="2"/>
</dbReference>
<evidence type="ECO:0000259" key="3">
    <source>
        <dbReference type="PROSITE" id="PS50835"/>
    </source>
</evidence>
<dbReference type="GO" id="GO:2001204">
    <property type="term" value="P:regulation of osteoclast development"/>
    <property type="evidence" value="ECO:0007669"/>
    <property type="project" value="TreeGrafter"/>
</dbReference>
<feature type="domain" description="Ig-like" evidence="3">
    <location>
        <begin position="160"/>
        <end position="249"/>
    </location>
</feature>
<dbReference type="InterPro" id="IPR036179">
    <property type="entry name" value="Ig-like_dom_sf"/>
</dbReference>
<dbReference type="GO" id="GO:0005886">
    <property type="term" value="C:plasma membrane"/>
    <property type="evidence" value="ECO:0007669"/>
    <property type="project" value="TreeGrafter"/>
</dbReference>
<dbReference type="InterPro" id="IPR013783">
    <property type="entry name" value="Ig-like_fold"/>
</dbReference>
<keyword evidence="5" id="KW-1185">Reference proteome</keyword>
<protein>
    <recommendedName>
        <fullName evidence="3">Ig-like domain-containing protein</fullName>
    </recommendedName>
</protein>
<dbReference type="CDD" id="cd00096">
    <property type="entry name" value="Ig"/>
    <property type="match status" value="1"/>
</dbReference>
<feature type="chain" id="PRO_5034770892" description="Ig-like domain-containing protein" evidence="2">
    <location>
        <begin position="21"/>
        <end position="331"/>
    </location>
</feature>
<keyword evidence="1" id="KW-0472">Membrane</keyword>
<evidence type="ECO:0000256" key="2">
    <source>
        <dbReference type="SAM" id="SignalP"/>
    </source>
</evidence>
<evidence type="ECO:0000313" key="4">
    <source>
        <dbReference type="Ensembl" id="ENSEBUP00000018642.1"/>
    </source>
</evidence>
<dbReference type="PROSITE" id="PS50835">
    <property type="entry name" value="IG_LIKE"/>
    <property type="match status" value="1"/>
</dbReference>
<dbReference type="PANTHER" id="PTHR46942:SF1">
    <property type="entry name" value="SIALIC ACID-BINDING IG-LIKE LECTIN 15"/>
    <property type="match status" value="1"/>
</dbReference>
<dbReference type="AlphaFoldDB" id="A0A8C4WY17"/>
<proteinExistence type="predicted"/>
<dbReference type="InterPro" id="IPR013098">
    <property type="entry name" value="Ig_I-set"/>
</dbReference>
<reference evidence="4" key="1">
    <citation type="submission" date="2025-08" db="UniProtKB">
        <authorList>
            <consortium name="Ensembl"/>
        </authorList>
    </citation>
    <scope>IDENTIFICATION</scope>
</reference>
<dbReference type="InterPro" id="IPR013106">
    <property type="entry name" value="Ig_V-set"/>
</dbReference>
<feature type="transmembrane region" description="Helical" evidence="1">
    <location>
        <begin position="262"/>
        <end position="284"/>
    </location>
</feature>
<dbReference type="GO" id="GO:0032956">
    <property type="term" value="P:regulation of actin cytoskeleton organization"/>
    <property type="evidence" value="ECO:0007669"/>
    <property type="project" value="TreeGrafter"/>
</dbReference>
<dbReference type="PANTHER" id="PTHR46942">
    <property type="entry name" value="SIALIC ACID-BINDING IG-LIKE LECTIN 15"/>
    <property type="match status" value="1"/>
</dbReference>
<keyword evidence="1" id="KW-1133">Transmembrane helix</keyword>
<name>A0A8C4WY17_EPTBU</name>
<accession>A0A8C4WY17</accession>
<keyword evidence="2" id="KW-0732">Signal</keyword>
<dbReference type="GO" id="GO:0045124">
    <property type="term" value="P:regulation of bone resorption"/>
    <property type="evidence" value="ECO:0007669"/>
    <property type="project" value="TreeGrafter"/>
</dbReference>
<dbReference type="Proteomes" id="UP000694388">
    <property type="component" value="Unplaced"/>
</dbReference>
<evidence type="ECO:0000313" key="5">
    <source>
        <dbReference type="Proteomes" id="UP000694388"/>
    </source>
</evidence>
<organism evidence="4 5">
    <name type="scientific">Eptatretus burgeri</name>
    <name type="common">Inshore hagfish</name>
    <dbReference type="NCBI Taxonomy" id="7764"/>
    <lineage>
        <taxon>Eukaryota</taxon>
        <taxon>Metazoa</taxon>
        <taxon>Chordata</taxon>
        <taxon>Craniata</taxon>
        <taxon>Vertebrata</taxon>
        <taxon>Cyclostomata</taxon>
        <taxon>Myxini</taxon>
        <taxon>Myxiniformes</taxon>
        <taxon>Myxinidae</taxon>
        <taxon>Eptatretinae</taxon>
        <taxon>Eptatretus</taxon>
    </lineage>
</organism>